<dbReference type="EMBL" id="JANUHC010000010">
    <property type="protein sequence ID" value="MCS0632680.1"/>
    <property type="molecule type" value="Genomic_DNA"/>
</dbReference>
<sequence length="492" mass="54124">MSPDTSSPAPVLAPAMQASTTEIYLFDADTLRLVDVNQAARRNLGHELRELCGMTPLDLAPQLDRAELVALIGSLGQEIGDQVSLRTRHRRADGTTYPIKLCFLRIVRDGRSLILAIGDDLSLELAAGMALEQYQARFNAVVNHTPGLVYQFVLHADGTMAYPYLSEGCTALLGLSVSELQQDPGRFVRLILPEDRKGYQDAMEASKSALAAWNWEGRICVEAWNDVKWISLRATPLPLDDGGVQWDGIMTNVTASRLEQEETRRSRARLAELTNHIQQVKEQERARIAREIHDDLGGNLTAIKMALAMLAARLPDDQALRDKADYLDDLVDRTIEAVHRISLDLRPSTLDLGLVAALEWQAREFEKQMGIACVFRSADKEIDLDPDQAAALFRIFQEALTNIAKHAGATRVTVSLRRQRQHLTLSICDNGRGITPADRLKPQSFGLRGMSERARALGGTLSLAQAPGGGTMVVVKIRLAAPAAGRSEITRA</sequence>
<gene>
    <name evidence="5" type="ORF">NX786_25420</name>
</gene>
<dbReference type="GO" id="GO:0016301">
    <property type="term" value="F:kinase activity"/>
    <property type="evidence" value="ECO:0007669"/>
    <property type="project" value="UniProtKB-KW"/>
</dbReference>
<dbReference type="SUPFAM" id="SSF55874">
    <property type="entry name" value="ATPase domain of HSP90 chaperone/DNA topoisomerase II/histidine kinase"/>
    <property type="match status" value="1"/>
</dbReference>
<evidence type="ECO:0000256" key="2">
    <source>
        <dbReference type="ARBA" id="ARBA00022777"/>
    </source>
</evidence>
<dbReference type="InterPro" id="IPR011712">
    <property type="entry name" value="Sig_transdc_His_kin_sub3_dim/P"/>
</dbReference>
<comment type="caution">
    <text evidence="5">The sequence shown here is derived from an EMBL/GenBank/DDBJ whole genome shotgun (WGS) entry which is preliminary data.</text>
</comment>
<dbReference type="CDD" id="cd16917">
    <property type="entry name" value="HATPase_UhpB-NarQ-NarX-like"/>
    <property type="match status" value="1"/>
</dbReference>
<dbReference type="PANTHER" id="PTHR24421:SF59">
    <property type="entry name" value="OXYGEN SENSOR HISTIDINE KINASE NREB"/>
    <property type="match status" value="1"/>
</dbReference>
<dbReference type="Pfam" id="PF02518">
    <property type="entry name" value="HATPase_c"/>
    <property type="match status" value="1"/>
</dbReference>
<dbReference type="Pfam" id="PF08447">
    <property type="entry name" value="PAS_3"/>
    <property type="match status" value="1"/>
</dbReference>
<dbReference type="RefSeq" id="WP_259451694.1">
    <property type="nucleotide sequence ID" value="NZ_CP119520.1"/>
</dbReference>
<evidence type="ECO:0000313" key="6">
    <source>
        <dbReference type="Proteomes" id="UP001165263"/>
    </source>
</evidence>
<dbReference type="InterPro" id="IPR005467">
    <property type="entry name" value="His_kinase_dom"/>
</dbReference>
<evidence type="ECO:0000259" key="4">
    <source>
        <dbReference type="PROSITE" id="PS50109"/>
    </source>
</evidence>
<dbReference type="InterPro" id="IPR013655">
    <property type="entry name" value="PAS_fold_3"/>
</dbReference>
<dbReference type="Proteomes" id="UP001165263">
    <property type="component" value="Unassembled WGS sequence"/>
</dbReference>
<dbReference type="Pfam" id="PF07730">
    <property type="entry name" value="HisKA_3"/>
    <property type="match status" value="1"/>
</dbReference>
<dbReference type="NCBIfam" id="TIGR00229">
    <property type="entry name" value="sensory_box"/>
    <property type="match status" value="1"/>
</dbReference>
<keyword evidence="2 5" id="KW-0418">Kinase</keyword>
<dbReference type="Gene3D" id="3.30.565.10">
    <property type="entry name" value="Histidine kinase-like ATPase, C-terminal domain"/>
    <property type="match status" value="1"/>
</dbReference>
<dbReference type="Pfam" id="PF13426">
    <property type="entry name" value="PAS_9"/>
    <property type="match status" value="1"/>
</dbReference>
<proteinExistence type="predicted"/>
<dbReference type="SUPFAM" id="SSF55785">
    <property type="entry name" value="PYP-like sensor domain (PAS domain)"/>
    <property type="match status" value="2"/>
</dbReference>
<dbReference type="Gene3D" id="3.30.450.20">
    <property type="entry name" value="PAS domain"/>
    <property type="match status" value="2"/>
</dbReference>
<dbReference type="PROSITE" id="PS50109">
    <property type="entry name" value="HIS_KIN"/>
    <property type="match status" value="1"/>
</dbReference>
<dbReference type="InterPro" id="IPR050482">
    <property type="entry name" value="Sensor_HK_TwoCompSys"/>
</dbReference>
<keyword evidence="3" id="KW-0902">Two-component regulatory system</keyword>
<dbReference type="InterPro" id="IPR036890">
    <property type="entry name" value="HATPase_C_sf"/>
</dbReference>
<dbReference type="CDD" id="cd00130">
    <property type="entry name" value="PAS"/>
    <property type="match status" value="1"/>
</dbReference>
<dbReference type="PANTHER" id="PTHR24421">
    <property type="entry name" value="NITRATE/NITRITE SENSOR PROTEIN NARX-RELATED"/>
    <property type="match status" value="1"/>
</dbReference>
<keyword evidence="6" id="KW-1185">Reference proteome</keyword>
<evidence type="ECO:0000256" key="1">
    <source>
        <dbReference type="ARBA" id="ARBA00022679"/>
    </source>
</evidence>
<dbReference type="SMART" id="SM00091">
    <property type="entry name" value="PAS"/>
    <property type="match status" value="2"/>
</dbReference>
<dbReference type="InterPro" id="IPR035965">
    <property type="entry name" value="PAS-like_dom_sf"/>
</dbReference>
<keyword evidence="1" id="KW-0808">Transferase</keyword>
<protein>
    <submittedName>
        <fullName evidence="5">Histidine kinase</fullName>
    </submittedName>
</protein>
<evidence type="ECO:0000256" key="3">
    <source>
        <dbReference type="ARBA" id="ARBA00023012"/>
    </source>
</evidence>
<organism evidence="5 6">
    <name type="scientific">Telluria mixta</name>
    <dbReference type="NCBI Taxonomy" id="34071"/>
    <lineage>
        <taxon>Bacteria</taxon>
        <taxon>Pseudomonadati</taxon>
        <taxon>Pseudomonadota</taxon>
        <taxon>Betaproteobacteria</taxon>
        <taxon>Burkholderiales</taxon>
        <taxon>Oxalobacteraceae</taxon>
        <taxon>Telluria group</taxon>
        <taxon>Telluria</taxon>
    </lineage>
</organism>
<evidence type="ECO:0000313" key="5">
    <source>
        <dbReference type="EMBL" id="MCS0632680.1"/>
    </source>
</evidence>
<reference evidence="5" key="1">
    <citation type="submission" date="2022-08" db="EMBL/GenBank/DDBJ databases">
        <title>Reclassification of Massilia species as members of the genera Telluria, Duganella, Pseudoduganella, Mokoshia gen. nov. and Zemynaea gen. nov. using orthogonal and non-orthogonal genome-based approaches.</title>
        <authorList>
            <person name="Bowman J.P."/>
        </authorList>
    </citation>
    <scope>NUCLEOTIDE SEQUENCE</scope>
    <source>
        <strain evidence="5">LMG 11547</strain>
    </source>
</reference>
<name>A0ABT2C5L0_9BURK</name>
<feature type="domain" description="Histidine kinase" evidence="4">
    <location>
        <begin position="291"/>
        <end position="481"/>
    </location>
</feature>
<dbReference type="InterPro" id="IPR003594">
    <property type="entry name" value="HATPase_dom"/>
</dbReference>
<accession>A0ABT2C5L0</accession>
<dbReference type="InterPro" id="IPR000014">
    <property type="entry name" value="PAS"/>
</dbReference>
<dbReference type="SMART" id="SM00387">
    <property type="entry name" value="HATPase_c"/>
    <property type="match status" value="1"/>
</dbReference>
<dbReference type="Gene3D" id="1.20.5.1930">
    <property type="match status" value="1"/>
</dbReference>